<dbReference type="GO" id="GO:0000976">
    <property type="term" value="F:transcription cis-regulatory region binding"/>
    <property type="evidence" value="ECO:0007669"/>
    <property type="project" value="TreeGrafter"/>
</dbReference>
<dbReference type="PROSITE" id="PS51755">
    <property type="entry name" value="OMPR_PHOB"/>
    <property type="match status" value="1"/>
</dbReference>
<feature type="modified residue" description="4-aspartylphosphate" evidence="4">
    <location>
        <position position="51"/>
    </location>
</feature>
<dbReference type="SMART" id="SM00862">
    <property type="entry name" value="Trans_reg_C"/>
    <property type="match status" value="1"/>
</dbReference>
<dbReference type="AlphaFoldDB" id="F2LKY4"/>
<dbReference type="InterPro" id="IPR036388">
    <property type="entry name" value="WH-like_DNA-bd_sf"/>
</dbReference>
<dbReference type="GO" id="GO:0032993">
    <property type="term" value="C:protein-DNA complex"/>
    <property type="evidence" value="ECO:0007669"/>
    <property type="project" value="TreeGrafter"/>
</dbReference>
<organism evidence="8 9">
    <name type="scientific">Burkholderia gladioli (strain BSR3)</name>
    <dbReference type="NCBI Taxonomy" id="999541"/>
    <lineage>
        <taxon>Bacteria</taxon>
        <taxon>Pseudomonadati</taxon>
        <taxon>Pseudomonadota</taxon>
        <taxon>Betaproteobacteria</taxon>
        <taxon>Burkholderiales</taxon>
        <taxon>Burkholderiaceae</taxon>
        <taxon>Burkholderia</taxon>
    </lineage>
</organism>
<evidence type="ECO:0000313" key="8">
    <source>
        <dbReference type="EMBL" id="AEA63212.1"/>
    </source>
</evidence>
<dbReference type="Gene3D" id="3.40.50.2300">
    <property type="match status" value="1"/>
</dbReference>
<dbReference type="InterPro" id="IPR001789">
    <property type="entry name" value="Sig_transdc_resp-reg_receiver"/>
</dbReference>
<dbReference type="eggNOG" id="COG0745">
    <property type="taxonomic scope" value="Bacteria"/>
</dbReference>
<evidence type="ECO:0000256" key="5">
    <source>
        <dbReference type="PROSITE-ProRule" id="PRU01091"/>
    </source>
</evidence>
<dbReference type="GO" id="GO:0000156">
    <property type="term" value="F:phosphorelay response regulator activity"/>
    <property type="evidence" value="ECO:0007669"/>
    <property type="project" value="TreeGrafter"/>
</dbReference>
<keyword evidence="1 4" id="KW-0597">Phosphoprotein</keyword>
<dbReference type="InterPro" id="IPR001867">
    <property type="entry name" value="OmpR/PhoB-type_DNA-bd"/>
</dbReference>
<keyword evidence="3 5" id="KW-0238">DNA-binding</keyword>
<evidence type="ECO:0000256" key="2">
    <source>
        <dbReference type="ARBA" id="ARBA00023012"/>
    </source>
</evidence>
<dbReference type="InterPro" id="IPR039420">
    <property type="entry name" value="WalR-like"/>
</dbReference>
<dbReference type="STRING" id="999541.bgla_2g07480"/>
<evidence type="ECO:0000259" key="7">
    <source>
        <dbReference type="PROSITE" id="PS51755"/>
    </source>
</evidence>
<dbReference type="EMBL" id="CP002600">
    <property type="protein sequence ID" value="AEA63212.1"/>
    <property type="molecule type" value="Genomic_DNA"/>
</dbReference>
<dbReference type="GO" id="GO:0006355">
    <property type="term" value="P:regulation of DNA-templated transcription"/>
    <property type="evidence" value="ECO:0007669"/>
    <property type="project" value="InterPro"/>
</dbReference>
<dbReference type="GO" id="GO:0005829">
    <property type="term" value="C:cytosol"/>
    <property type="evidence" value="ECO:0007669"/>
    <property type="project" value="TreeGrafter"/>
</dbReference>
<dbReference type="PANTHER" id="PTHR48111:SF40">
    <property type="entry name" value="PHOSPHATE REGULON TRANSCRIPTIONAL REGULATORY PROTEIN PHOB"/>
    <property type="match status" value="1"/>
</dbReference>
<feature type="DNA-binding region" description="OmpR/PhoB-type" evidence="5">
    <location>
        <begin position="128"/>
        <end position="227"/>
    </location>
</feature>
<feature type="domain" description="OmpR/PhoB-type" evidence="7">
    <location>
        <begin position="128"/>
        <end position="227"/>
    </location>
</feature>
<evidence type="ECO:0000256" key="3">
    <source>
        <dbReference type="ARBA" id="ARBA00023125"/>
    </source>
</evidence>
<dbReference type="InterPro" id="IPR016032">
    <property type="entry name" value="Sig_transdc_resp-reg_C-effctor"/>
</dbReference>
<accession>F2LKY4</accession>
<dbReference type="SUPFAM" id="SSF52172">
    <property type="entry name" value="CheY-like"/>
    <property type="match status" value="1"/>
</dbReference>
<dbReference type="PROSITE" id="PS50110">
    <property type="entry name" value="RESPONSE_REGULATORY"/>
    <property type="match status" value="1"/>
</dbReference>
<evidence type="ECO:0000256" key="4">
    <source>
        <dbReference type="PROSITE-ProRule" id="PRU00169"/>
    </source>
</evidence>
<dbReference type="Pfam" id="PF00486">
    <property type="entry name" value="Trans_reg_C"/>
    <property type="match status" value="1"/>
</dbReference>
<sequence length="229" mass="26071">MRVAVIGSDQKWIERVIEICRSLSHACHSFNRADRFRSRLRSESFDFLIIDLDCHGASVHEICGWIKSRGDLRHMLVVGFTYTVSDDEIAEALNAGVDDVIGKSVSSSFLNAKLQAVGRRNSNSIARGEKYIFGRFIFSEIGLSVFDGKIHIFLRRKEFDLAILFFKNINRGLSRGYISEIVWGGEINPNSRTLDTHVSFVRRKLSLTSSRGYSLRSLYGYGYVLEEIF</sequence>
<evidence type="ECO:0000313" key="9">
    <source>
        <dbReference type="Proteomes" id="UP000008316"/>
    </source>
</evidence>
<dbReference type="KEGG" id="bgd:bgla_2g07480"/>
<dbReference type="Gene3D" id="1.10.10.10">
    <property type="entry name" value="Winged helix-like DNA-binding domain superfamily/Winged helix DNA-binding domain"/>
    <property type="match status" value="1"/>
</dbReference>
<dbReference type="HOGENOM" id="CLU_000445_30_0_4"/>
<reference evidence="8 9" key="1">
    <citation type="journal article" date="2011" name="J. Bacteriol.">
        <title>Complete genome sequence of Burkholderia gladioli BSR3.</title>
        <authorList>
            <person name="Seo Y.S."/>
            <person name="Lim J."/>
            <person name="Choi B.S."/>
            <person name="Kim H."/>
            <person name="Goo E."/>
            <person name="Lee B."/>
            <person name="Lim J.S."/>
            <person name="Choi I.Y."/>
            <person name="Moon J.S."/>
            <person name="Kim J."/>
            <person name="Hwang I."/>
        </authorList>
    </citation>
    <scope>NUCLEOTIDE SEQUENCE [LARGE SCALE GENOMIC DNA]</scope>
    <source>
        <strain evidence="8 9">BSR3</strain>
    </source>
</reference>
<keyword evidence="9" id="KW-1185">Reference proteome</keyword>
<feature type="domain" description="Response regulatory" evidence="6">
    <location>
        <begin position="2"/>
        <end position="118"/>
    </location>
</feature>
<dbReference type="SMART" id="SM00448">
    <property type="entry name" value="REC"/>
    <property type="match status" value="1"/>
</dbReference>
<dbReference type="InterPro" id="IPR011006">
    <property type="entry name" value="CheY-like_superfamily"/>
</dbReference>
<name>F2LKY4_BURGS</name>
<dbReference type="CDD" id="cd00383">
    <property type="entry name" value="trans_reg_C"/>
    <property type="match status" value="1"/>
</dbReference>
<keyword evidence="2" id="KW-0902">Two-component regulatory system</keyword>
<gene>
    <name evidence="8" type="ordered locus">bgla_2g07480</name>
</gene>
<evidence type="ECO:0000259" key="6">
    <source>
        <dbReference type="PROSITE" id="PS50110"/>
    </source>
</evidence>
<dbReference type="SUPFAM" id="SSF46894">
    <property type="entry name" value="C-terminal effector domain of the bipartite response regulators"/>
    <property type="match status" value="1"/>
</dbReference>
<dbReference type="Proteomes" id="UP000008316">
    <property type="component" value="Chromosome 2"/>
</dbReference>
<proteinExistence type="predicted"/>
<evidence type="ECO:0000256" key="1">
    <source>
        <dbReference type="ARBA" id="ARBA00022553"/>
    </source>
</evidence>
<protein>
    <submittedName>
        <fullName evidence="8">Two-components system response regulator</fullName>
    </submittedName>
</protein>
<dbReference type="PANTHER" id="PTHR48111">
    <property type="entry name" value="REGULATOR OF RPOS"/>
    <property type="match status" value="1"/>
</dbReference>